<dbReference type="PRINTS" id="PR00398">
    <property type="entry name" value="STRDHORMONER"/>
</dbReference>
<dbReference type="SUPFAM" id="SSF48508">
    <property type="entry name" value="Nuclear receptor ligand-binding domain"/>
    <property type="match status" value="1"/>
</dbReference>
<dbReference type="EMBL" id="WKFB01000135">
    <property type="protein sequence ID" value="KAF6734304.1"/>
    <property type="molecule type" value="Genomic_DNA"/>
</dbReference>
<comment type="caution">
    <text evidence="11">The sequence shown here is derived from an EMBL/GenBank/DDBJ whole genome shotgun (WGS) entry which is preliminary data.</text>
</comment>
<accession>A0A834KWM9</accession>
<keyword evidence="8" id="KW-0539">Nucleus</keyword>
<evidence type="ECO:0000256" key="3">
    <source>
        <dbReference type="ARBA" id="ARBA00022833"/>
    </source>
</evidence>
<keyword evidence="6" id="KW-0804">Transcription</keyword>
<keyword evidence="3" id="KW-0862">Zinc</keyword>
<dbReference type="AlphaFoldDB" id="A0A834KWM9"/>
<dbReference type="SMART" id="SM00430">
    <property type="entry name" value="HOLI"/>
    <property type="match status" value="1"/>
</dbReference>
<protein>
    <submittedName>
        <fullName evidence="11">Nuclear receptor subfamily 2 group F member 1-B</fullName>
    </submittedName>
</protein>
<dbReference type="PANTHER" id="PTHR24083">
    <property type="entry name" value="NUCLEAR HORMONE RECEPTOR"/>
    <property type="match status" value="1"/>
</dbReference>
<evidence type="ECO:0000256" key="6">
    <source>
        <dbReference type="ARBA" id="ARBA00023163"/>
    </source>
</evidence>
<dbReference type="Pfam" id="PF00104">
    <property type="entry name" value="Hormone_recep"/>
    <property type="match status" value="1"/>
</dbReference>
<dbReference type="InterPro" id="IPR000536">
    <property type="entry name" value="Nucl_hrmn_rcpt_lig-bd"/>
</dbReference>
<keyword evidence="5" id="KW-0238">DNA-binding</keyword>
<evidence type="ECO:0000313" key="12">
    <source>
        <dbReference type="Proteomes" id="UP000646548"/>
    </source>
</evidence>
<keyword evidence="7 11" id="KW-0675">Receptor</keyword>
<dbReference type="InterPro" id="IPR035500">
    <property type="entry name" value="NHR-like_dom_sf"/>
</dbReference>
<dbReference type="GO" id="GO:0003677">
    <property type="term" value="F:DNA binding"/>
    <property type="evidence" value="ECO:0007669"/>
    <property type="project" value="UniProtKB-KW"/>
</dbReference>
<dbReference type="PRINTS" id="PR01282">
    <property type="entry name" value="COUPTNFACTOR"/>
</dbReference>
<dbReference type="PROSITE" id="PS51843">
    <property type="entry name" value="NR_LBD"/>
    <property type="match status" value="1"/>
</dbReference>
<evidence type="ECO:0000256" key="9">
    <source>
        <dbReference type="SAM" id="MobiDB-lite"/>
    </source>
</evidence>
<keyword evidence="1" id="KW-0479">Metal-binding</keyword>
<dbReference type="CDD" id="cd06948">
    <property type="entry name" value="NR_LBD_COUP-TF"/>
    <property type="match status" value="1"/>
</dbReference>
<name>A0A834KWM9_ORYME</name>
<gene>
    <name evidence="11" type="ORF">FQA47_010027</name>
</gene>
<evidence type="ECO:0000259" key="10">
    <source>
        <dbReference type="PROSITE" id="PS51843"/>
    </source>
</evidence>
<keyword evidence="4" id="KW-0805">Transcription regulation</keyword>
<dbReference type="GO" id="GO:0008270">
    <property type="term" value="F:zinc ion binding"/>
    <property type="evidence" value="ECO:0007669"/>
    <property type="project" value="UniProtKB-KW"/>
</dbReference>
<proteinExistence type="predicted"/>
<sequence length="289" mass="31606">MRKEAVQRGRIPPSHSGISPNSLSGGVGGTGPSHMGADYFNGQQVSELISQLLRAEPYPSSRYGAPYAQAQMQASASGSSVMGIDSICELAARLLFSTIEWARNIPYFPELPVSEQVALLRLSWSELFILNAAQSALPLHMAPLLAAAGFHSSPMSAERVVSFMDQVRVFQDQVDKLNRLQVDSAEYSCLKAIALFSPDACGLTDPAHIESLQEKAQVALTEYERLQYPSQPQRFGRLLLRLPALRAVPANLISQLFFMRLVGKTPIETLIRDMQLSGSSISWPYAPGQ</sequence>
<evidence type="ECO:0000256" key="2">
    <source>
        <dbReference type="ARBA" id="ARBA00022771"/>
    </source>
</evidence>
<reference evidence="11" key="1">
    <citation type="journal article" name="BMC Genomics">
        <title>Long-read sequencing and de novo genome assembly of marine medaka (Oryzias melastigma).</title>
        <authorList>
            <person name="Liang P."/>
            <person name="Saqib H.S.A."/>
            <person name="Ni X."/>
            <person name="Shen Y."/>
        </authorList>
    </citation>
    <scope>NUCLEOTIDE SEQUENCE</scope>
    <source>
        <strain evidence="11">Bigg-433</strain>
    </source>
</reference>
<evidence type="ECO:0000256" key="1">
    <source>
        <dbReference type="ARBA" id="ARBA00022723"/>
    </source>
</evidence>
<dbReference type="Proteomes" id="UP000646548">
    <property type="component" value="Unassembled WGS sequence"/>
</dbReference>
<evidence type="ECO:0000313" key="11">
    <source>
        <dbReference type="EMBL" id="KAF6734304.1"/>
    </source>
</evidence>
<evidence type="ECO:0000256" key="7">
    <source>
        <dbReference type="ARBA" id="ARBA00023170"/>
    </source>
</evidence>
<dbReference type="Gene3D" id="1.10.565.10">
    <property type="entry name" value="Retinoid X Receptor"/>
    <property type="match status" value="1"/>
</dbReference>
<feature type="region of interest" description="Disordered" evidence="9">
    <location>
        <begin position="1"/>
        <end position="36"/>
    </location>
</feature>
<feature type="domain" description="NR LBD" evidence="10">
    <location>
        <begin position="44"/>
        <end position="278"/>
    </location>
</feature>
<evidence type="ECO:0000256" key="8">
    <source>
        <dbReference type="ARBA" id="ARBA00023242"/>
    </source>
</evidence>
<organism evidence="11 12">
    <name type="scientific">Oryzias melastigma</name>
    <name type="common">Marine medaka</name>
    <dbReference type="NCBI Taxonomy" id="30732"/>
    <lineage>
        <taxon>Eukaryota</taxon>
        <taxon>Metazoa</taxon>
        <taxon>Chordata</taxon>
        <taxon>Craniata</taxon>
        <taxon>Vertebrata</taxon>
        <taxon>Euteleostomi</taxon>
        <taxon>Actinopterygii</taxon>
        <taxon>Neopterygii</taxon>
        <taxon>Teleostei</taxon>
        <taxon>Neoteleostei</taxon>
        <taxon>Acanthomorphata</taxon>
        <taxon>Ovalentaria</taxon>
        <taxon>Atherinomorphae</taxon>
        <taxon>Beloniformes</taxon>
        <taxon>Adrianichthyidae</taxon>
        <taxon>Oryziinae</taxon>
        <taxon>Oryzias</taxon>
    </lineage>
</organism>
<dbReference type="InterPro" id="IPR050274">
    <property type="entry name" value="Nuclear_hormone_rcpt_NR2"/>
</dbReference>
<dbReference type="InterPro" id="IPR001723">
    <property type="entry name" value="Nuclear_hrmn_rcpt"/>
</dbReference>
<keyword evidence="2" id="KW-0863">Zinc-finger</keyword>
<dbReference type="FunFam" id="1.10.565.10:FF:000020">
    <property type="entry name" value="Nuclear receptor subfamily 2 group F member 6"/>
    <property type="match status" value="1"/>
</dbReference>
<evidence type="ECO:0000256" key="4">
    <source>
        <dbReference type="ARBA" id="ARBA00023015"/>
    </source>
</evidence>
<evidence type="ECO:0000256" key="5">
    <source>
        <dbReference type="ARBA" id="ARBA00023125"/>
    </source>
</evidence>